<dbReference type="PANTHER" id="PTHR10344:SF4">
    <property type="entry name" value="UMP-CMP KINASE 2, MITOCHONDRIAL"/>
    <property type="match status" value="1"/>
</dbReference>
<dbReference type="GO" id="GO:0005524">
    <property type="term" value="F:ATP binding"/>
    <property type="evidence" value="ECO:0007669"/>
    <property type="project" value="UniProtKB-UniRule"/>
</dbReference>
<organism evidence="14 15">
    <name type="scientific">Methylobacter tundripaludum</name>
    <dbReference type="NCBI Taxonomy" id="173365"/>
    <lineage>
        <taxon>Bacteria</taxon>
        <taxon>Pseudomonadati</taxon>
        <taxon>Pseudomonadota</taxon>
        <taxon>Gammaproteobacteria</taxon>
        <taxon>Methylococcales</taxon>
        <taxon>Methylococcaceae</taxon>
        <taxon>Methylobacter</taxon>
    </lineage>
</organism>
<dbReference type="Gene3D" id="3.40.50.300">
    <property type="entry name" value="P-loop containing nucleotide triphosphate hydrolases"/>
    <property type="match status" value="1"/>
</dbReference>
<dbReference type="GO" id="GO:0006233">
    <property type="term" value="P:dTDP biosynthetic process"/>
    <property type="evidence" value="ECO:0007669"/>
    <property type="project" value="InterPro"/>
</dbReference>
<reference evidence="14 15" key="1">
    <citation type="submission" date="2018-02" db="EMBL/GenBank/DDBJ databases">
        <title>Subsurface microbial communities from deep shales in Ohio and West Virginia, USA.</title>
        <authorList>
            <person name="Wrighton K."/>
        </authorList>
    </citation>
    <scope>NUCLEOTIDE SEQUENCE [LARGE SCALE GENOMIC DNA]</scope>
    <source>
        <strain evidence="14 15">OWC-G53F</strain>
    </source>
</reference>
<dbReference type="InterPro" id="IPR039430">
    <property type="entry name" value="Thymidylate_kin-like_dom"/>
</dbReference>
<evidence type="ECO:0000256" key="8">
    <source>
        <dbReference type="ARBA" id="ARBA00022840"/>
    </source>
</evidence>
<evidence type="ECO:0000256" key="4">
    <source>
        <dbReference type="ARBA" id="ARBA00022679"/>
    </source>
</evidence>
<dbReference type="GO" id="GO:0005829">
    <property type="term" value="C:cytosol"/>
    <property type="evidence" value="ECO:0007669"/>
    <property type="project" value="TreeGrafter"/>
</dbReference>
<gene>
    <name evidence="12" type="primary">tmk</name>
    <name evidence="14" type="ORF">B0F88_11084</name>
</gene>
<evidence type="ECO:0000313" key="14">
    <source>
        <dbReference type="EMBL" id="PPK69298.1"/>
    </source>
</evidence>
<evidence type="ECO:0000256" key="7">
    <source>
        <dbReference type="ARBA" id="ARBA00022777"/>
    </source>
</evidence>
<dbReference type="RefSeq" id="WP_104424338.1">
    <property type="nucleotide sequence ID" value="NZ_PTIY01000010.1"/>
</dbReference>
<evidence type="ECO:0000256" key="5">
    <source>
        <dbReference type="ARBA" id="ARBA00022727"/>
    </source>
</evidence>
<dbReference type="NCBIfam" id="TIGR00041">
    <property type="entry name" value="DTMP_kinase"/>
    <property type="match status" value="1"/>
</dbReference>
<name>A0A2S6GVT1_9GAMM</name>
<dbReference type="EC" id="2.7.4.9" evidence="2 12"/>
<sequence length="223" mass="25091">MIRGKFITLEGGEGVGKSTNMAFIKDYLEQHNISVVVTREPGGTELAEKIRQLLLNNKSEAISEQAELLMMFAARAQHIKHVIEPALAQGKWVLCDRFTDATYAYQGGGRNMKISTIEWLEHLVQGPLKPDLTLLLDAPVEIGIERVRKRGAFDRFESEKISFFESVRRAYLLQAELYPERIKLIKANQPLADVQRAITDVIRTLLGLCALNCPTSFRHGGIK</sequence>
<dbReference type="HAMAP" id="MF_00165">
    <property type="entry name" value="Thymidylate_kinase"/>
    <property type="match status" value="1"/>
</dbReference>
<keyword evidence="6 12" id="KW-0547">Nucleotide-binding</keyword>
<dbReference type="CDD" id="cd01672">
    <property type="entry name" value="TMPK"/>
    <property type="match status" value="1"/>
</dbReference>
<dbReference type="PANTHER" id="PTHR10344">
    <property type="entry name" value="THYMIDYLATE KINASE"/>
    <property type="match status" value="1"/>
</dbReference>
<keyword evidence="5 12" id="KW-0545">Nucleotide biosynthesis</keyword>
<feature type="domain" description="Thymidylate kinase-like" evidence="13">
    <location>
        <begin position="9"/>
        <end position="198"/>
    </location>
</feature>
<dbReference type="Pfam" id="PF02223">
    <property type="entry name" value="Thymidylate_kin"/>
    <property type="match status" value="1"/>
</dbReference>
<protein>
    <recommendedName>
        <fullName evidence="3 12">Thymidylate kinase</fullName>
        <ecNumber evidence="2 12">2.7.4.9</ecNumber>
    </recommendedName>
    <alternativeName>
        <fullName evidence="9 12">dTMP kinase</fullName>
    </alternativeName>
</protein>
<comment type="caution">
    <text evidence="14">The sequence shown here is derived from an EMBL/GenBank/DDBJ whole genome shotgun (WGS) entry which is preliminary data.</text>
</comment>
<proteinExistence type="inferred from homology"/>
<dbReference type="FunFam" id="3.40.50.300:FF:000225">
    <property type="entry name" value="Thymidylate kinase"/>
    <property type="match status" value="1"/>
</dbReference>
<dbReference type="Proteomes" id="UP000238071">
    <property type="component" value="Unassembled WGS sequence"/>
</dbReference>
<evidence type="ECO:0000313" key="15">
    <source>
        <dbReference type="Proteomes" id="UP000238071"/>
    </source>
</evidence>
<dbReference type="EMBL" id="PTIY01000010">
    <property type="protein sequence ID" value="PPK69298.1"/>
    <property type="molecule type" value="Genomic_DNA"/>
</dbReference>
<keyword evidence="4 12" id="KW-0808">Transferase</keyword>
<comment type="similarity">
    <text evidence="1 12">Belongs to the thymidylate kinase family.</text>
</comment>
<comment type="function">
    <text evidence="11 12">Phosphorylation of dTMP to form dTDP in both de novo and salvage pathways of dTTP synthesis.</text>
</comment>
<dbReference type="GO" id="GO:0006227">
    <property type="term" value="P:dUDP biosynthetic process"/>
    <property type="evidence" value="ECO:0007669"/>
    <property type="project" value="TreeGrafter"/>
</dbReference>
<dbReference type="InterPro" id="IPR018094">
    <property type="entry name" value="Thymidylate_kinase"/>
</dbReference>
<keyword evidence="7 12" id="KW-0418">Kinase</keyword>
<dbReference type="InterPro" id="IPR027417">
    <property type="entry name" value="P-loop_NTPase"/>
</dbReference>
<keyword evidence="15" id="KW-1185">Reference proteome</keyword>
<evidence type="ECO:0000256" key="1">
    <source>
        <dbReference type="ARBA" id="ARBA00009776"/>
    </source>
</evidence>
<dbReference type="OrthoDB" id="9774907at2"/>
<feature type="binding site" evidence="12">
    <location>
        <begin position="11"/>
        <end position="18"/>
    </location>
    <ligand>
        <name>ATP</name>
        <dbReference type="ChEBI" id="CHEBI:30616"/>
    </ligand>
</feature>
<accession>A0A2S6GVT1</accession>
<evidence type="ECO:0000259" key="13">
    <source>
        <dbReference type="Pfam" id="PF02223"/>
    </source>
</evidence>
<evidence type="ECO:0000256" key="6">
    <source>
        <dbReference type="ARBA" id="ARBA00022741"/>
    </source>
</evidence>
<comment type="catalytic activity">
    <reaction evidence="10 12">
        <text>dTMP + ATP = dTDP + ADP</text>
        <dbReference type="Rhea" id="RHEA:13517"/>
        <dbReference type="ChEBI" id="CHEBI:30616"/>
        <dbReference type="ChEBI" id="CHEBI:58369"/>
        <dbReference type="ChEBI" id="CHEBI:63528"/>
        <dbReference type="ChEBI" id="CHEBI:456216"/>
        <dbReference type="EC" id="2.7.4.9"/>
    </reaction>
</comment>
<evidence type="ECO:0000256" key="3">
    <source>
        <dbReference type="ARBA" id="ARBA00017144"/>
    </source>
</evidence>
<evidence type="ECO:0000256" key="10">
    <source>
        <dbReference type="ARBA" id="ARBA00048743"/>
    </source>
</evidence>
<dbReference type="GO" id="GO:0004798">
    <property type="term" value="F:dTMP kinase activity"/>
    <property type="evidence" value="ECO:0007669"/>
    <property type="project" value="UniProtKB-UniRule"/>
</dbReference>
<evidence type="ECO:0000256" key="12">
    <source>
        <dbReference type="HAMAP-Rule" id="MF_00165"/>
    </source>
</evidence>
<evidence type="ECO:0000256" key="11">
    <source>
        <dbReference type="ARBA" id="ARBA00057735"/>
    </source>
</evidence>
<keyword evidence="8 12" id="KW-0067">ATP-binding</keyword>
<evidence type="ECO:0000256" key="9">
    <source>
        <dbReference type="ARBA" id="ARBA00029962"/>
    </source>
</evidence>
<dbReference type="AlphaFoldDB" id="A0A2S6GVT1"/>
<dbReference type="GO" id="GO:0006235">
    <property type="term" value="P:dTTP biosynthetic process"/>
    <property type="evidence" value="ECO:0007669"/>
    <property type="project" value="UniProtKB-UniRule"/>
</dbReference>
<dbReference type="SUPFAM" id="SSF52540">
    <property type="entry name" value="P-loop containing nucleoside triphosphate hydrolases"/>
    <property type="match status" value="1"/>
</dbReference>
<evidence type="ECO:0000256" key="2">
    <source>
        <dbReference type="ARBA" id="ARBA00012980"/>
    </source>
</evidence>